<evidence type="ECO:0000313" key="1">
    <source>
        <dbReference type="EMBL" id="OYN77267.1"/>
    </source>
</evidence>
<dbReference type="OrthoDB" id="3629104at2"/>
<reference evidence="1 2" key="1">
    <citation type="submission" date="2017-07" db="EMBL/GenBank/DDBJ databases">
        <title>The new phylogeny of genus Mycobacterium.</title>
        <authorList>
            <person name="Tortoli E."/>
            <person name="Trovato A."/>
            <person name="Cirillo D.M."/>
        </authorList>
    </citation>
    <scope>NUCLEOTIDE SEQUENCE [LARGE SCALE GENOMIC DNA]</scope>
    <source>
        <strain evidence="1 2">ATCC 33027</strain>
    </source>
</reference>
<protein>
    <submittedName>
        <fullName evidence="1">Uncharacterized protein</fullName>
    </submittedName>
</protein>
<dbReference type="Proteomes" id="UP000216063">
    <property type="component" value="Unassembled WGS sequence"/>
</dbReference>
<keyword evidence="2" id="KW-1185">Reference proteome</keyword>
<name>A0A255DCU7_9MYCO</name>
<gene>
    <name evidence="1" type="ORF">CG716_18840</name>
</gene>
<sequence>MVRSCRECTAGLGHCHGTLIRHTAHRAECTEGGCGSPELVLHTFVIDCDTVGCDCTQQTSDRLAG</sequence>
<dbReference type="AlphaFoldDB" id="A0A255DCU7"/>
<proteinExistence type="predicted"/>
<dbReference type="EMBL" id="NOZR01000017">
    <property type="protein sequence ID" value="OYN77267.1"/>
    <property type="molecule type" value="Genomic_DNA"/>
</dbReference>
<accession>A0A255DCU7</accession>
<organism evidence="1 2">
    <name type="scientific">Mycolicibacterium sphagni</name>
    <dbReference type="NCBI Taxonomy" id="1786"/>
    <lineage>
        <taxon>Bacteria</taxon>
        <taxon>Bacillati</taxon>
        <taxon>Actinomycetota</taxon>
        <taxon>Actinomycetes</taxon>
        <taxon>Mycobacteriales</taxon>
        <taxon>Mycobacteriaceae</taxon>
        <taxon>Mycolicibacterium</taxon>
    </lineage>
</organism>
<evidence type="ECO:0000313" key="2">
    <source>
        <dbReference type="Proteomes" id="UP000216063"/>
    </source>
</evidence>
<comment type="caution">
    <text evidence="1">The sequence shown here is derived from an EMBL/GenBank/DDBJ whole genome shotgun (WGS) entry which is preliminary data.</text>
</comment>